<evidence type="ECO:0000313" key="1">
    <source>
        <dbReference type="EMBL" id="VEL12035.1"/>
    </source>
</evidence>
<dbReference type="EMBL" id="CAAALY010013585">
    <property type="protein sequence ID" value="VEL12035.1"/>
    <property type="molecule type" value="Genomic_DNA"/>
</dbReference>
<accession>A0A3S4ZI31</accession>
<dbReference type="Proteomes" id="UP000784294">
    <property type="component" value="Unassembled WGS sequence"/>
</dbReference>
<name>A0A3S4ZI31_9PLAT</name>
<evidence type="ECO:0000313" key="2">
    <source>
        <dbReference type="Proteomes" id="UP000784294"/>
    </source>
</evidence>
<sequence>MVYVNQGEFASFFYRPEGNAETASSLLPEWVGSGDATSCHIVFLSTSDRLVIGHLDRGNLDTFFDVGRHPTSPLGFLLEPTFSTVASESTPPPINVSSSLVIIFSCIFSSIINIYPSSAQLVRNL</sequence>
<reference evidence="1" key="1">
    <citation type="submission" date="2018-11" db="EMBL/GenBank/DDBJ databases">
        <authorList>
            <consortium name="Pathogen Informatics"/>
        </authorList>
    </citation>
    <scope>NUCLEOTIDE SEQUENCE</scope>
</reference>
<organism evidence="1 2">
    <name type="scientific">Protopolystoma xenopodis</name>
    <dbReference type="NCBI Taxonomy" id="117903"/>
    <lineage>
        <taxon>Eukaryota</taxon>
        <taxon>Metazoa</taxon>
        <taxon>Spiralia</taxon>
        <taxon>Lophotrochozoa</taxon>
        <taxon>Platyhelminthes</taxon>
        <taxon>Monogenea</taxon>
        <taxon>Polyopisthocotylea</taxon>
        <taxon>Polystomatidea</taxon>
        <taxon>Polystomatidae</taxon>
        <taxon>Protopolystoma</taxon>
    </lineage>
</organism>
<protein>
    <submittedName>
        <fullName evidence="1">Uncharacterized protein</fullName>
    </submittedName>
</protein>
<proteinExistence type="predicted"/>
<comment type="caution">
    <text evidence="1">The sequence shown here is derived from an EMBL/GenBank/DDBJ whole genome shotgun (WGS) entry which is preliminary data.</text>
</comment>
<dbReference type="AlphaFoldDB" id="A0A3S4ZI31"/>
<keyword evidence="2" id="KW-1185">Reference proteome</keyword>
<gene>
    <name evidence="1" type="ORF">PXEA_LOCUS5475</name>
</gene>